<evidence type="ECO:0000256" key="2">
    <source>
        <dbReference type="ARBA" id="ARBA00022801"/>
    </source>
</evidence>
<protein>
    <submittedName>
        <fullName evidence="4">Polysaccharide deacetylase family protein</fullName>
    </submittedName>
</protein>
<proteinExistence type="predicted"/>
<sequence length="250" mass="28467">MRKLIIPIVSIFLLISIIYGINTSNISGLDDHQSAMINNKNIIKQYEDIVITKGNESKKAIALTFDDGPDEDFSPQILDILKKYNVKATFFMVGQKVGWNPQIAKRASDEGHDIGNHTFSHINICKSTNEQIINEINKTQKIIKDVTGKEPTLFRPPYRAINENLFNIIKSKDMKVVLWSDLDTKDWSNPGVYNIIKTIEDNAKNGTIILLHDYNQIRNNKSQTIQALEKVIPKMQSLGYEFVTISDMIK</sequence>
<gene>
    <name evidence="4" type="ORF">H8891_09215</name>
</gene>
<dbReference type="InterPro" id="IPR002509">
    <property type="entry name" value="NODB_dom"/>
</dbReference>
<name>A0ABR7K4F3_9FIRM</name>
<dbReference type="Pfam" id="PF01522">
    <property type="entry name" value="Polysacc_deac_1"/>
    <property type="match status" value="1"/>
</dbReference>
<evidence type="ECO:0000256" key="1">
    <source>
        <dbReference type="ARBA" id="ARBA00022723"/>
    </source>
</evidence>
<dbReference type="RefSeq" id="WP_187006208.1">
    <property type="nucleotide sequence ID" value="NZ_JACRWD010000002.1"/>
</dbReference>
<keyword evidence="5" id="KW-1185">Reference proteome</keyword>
<evidence type="ECO:0000259" key="3">
    <source>
        <dbReference type="PROSITE" id="PS51677"/>
    </source>
</evidence>
<dbReference type="EMBL" id="JACRWD010000002">
    <property type="protein sequence ID" value="MBC6003984.1"/>
    <property type="molecule type" value="Genomic_DNA"/>
</dbReference>
<feature type="domain" description="NodB homology" evidence="3">
    <location>
        <begin position="59"/>
        <end position="243"/>
    </location>
</feature>
<dbReference type="InterPro" id="IPR011330">
    <property type="entry name" value="Glyco_hydro/deAcase_b/a-brl"/>
</dbReference>
<dbReference type="SUPFAM" id="SSF88713">
    <property type="entry name" value="Glycoside hydrolase/deacetylase"/>
    <property type="match status" value="1"/>
</dbReference>
<dbReference type="InterPro" id="IPR050248">
    <property type="entry name" value="Polysacc_deacetylase_ArnD"/>
</dbReference>
<organism evidence="4 5">
    <name type="scientific">Paeniclostridium hominis</name>
    <dbReference type="NCBI Taxonomy" id="2764329"/>
    <lineage>
        <taxon>Bacteria</taxon>
        <taxon>Bacillati</taxon>
        <taxon>Bacillota</taxon>
        <taxon>Clostridia</taxon>
        <taxon>Peptostreptococcales</taxon>
        <taxon>Peptostreptococcaceae</taxon>
        <taxon>Paeniclostridium</taxon>
    </lineage>
</organism>
<dbReference type="CDD" id="cd10917">
    <property type="entry name" value="CE4_NodB_like_6s_7s"/>
    <property type="match status" value="1"/>
</dbReference>
<keyword evidence="2" id="KW-0378">Hydrolase</keyword>
<comment type="caution">
    <text evidence="4">The sequence shown here is derived from an EMBL/GenBank/DDBJ whole genome shotgun (WGS) entry which is preliminary data.</text>
</comment>
<dbReference type="Gene3D" id="3.20.20.370">
    <property type="entry name" value="Glycoside hydrolase/deacetylase"/>
    <property type="match status" value="1"/>
</dbReference>
<dbReference type="Proteomes" id="UP000611796">
    <property type="component" value="Unassembled WGS sequence"/>
</dbReference>
<dbReference type="PROSITE" id="PS51677">
    <property type="entry name" value="NODB"/>
    <property type="match status" value="1"/>
</dbReference>
<dbReference type="PANTHER" id="PTHR10587:SF133">
    <property type="entry name" value="CHITIN DEACETYLASE 1-RELATED"/>
    <property type="match status" value="1"/>
</dbReference>
<accession>A0ABR7K4F3</accession>
<reference evidence="4 5" key="1">
    <citation type="submission" date="2020-08" db="EMBL/GenBank/DDBJ databases">
        <authorList>
            <person name="Liu C."/>
            <person name="Sun Q."/>
        </authorList>
    </citation>
    <scope>NUCLEOTIDE SEQUENCE [LARGE SCALE GENOMIC DNA]</scope>
    <source>
        <strain evidence="4 5">NSJ-45</strain>
    </source>
</reference>
<evidence type="ECO:0000313" key="5">
    <source>
        <dbReference type="Proteomes" id="UP000611796"/>
    </source>
</evidence>
<evidence type="ECO:0000313" key="4">
    <source>
        <dbReference type="EMBL" id="MBC6003984.1"/>
    </source>
</evidence>
<keyword evidence="1" id="KW-0479">Metal-binding</keyword>
<dbReference type="PANTHER" id="PTHR10587">
    <property type="entry name" value="GLYCOSYL TRANSFERASE-RELATED"/>
    <property type="match status" value="1"/>
</dbReference>